<dbReference type="Pfam" id="PF12728">
    <property type="entry name" value="HTH_17"/>
    <property type="match status" value="1"/>
</dbReference>
<proteinExistence type="predicted"/>
<dbReference type="CDD" id="cd00093">
    <property type="entry name" value="HTH_XRE"/>
    <property type="match status" value="1"/>
</dbReference>
<protein>
    <submittedName>
        <fullName evidence="2">Helix-turn-helix domain-containing protein</fullName>
    </submittedName>
</protein>
<dbReference type="SMART" id="SM00530">
    <property type="entry name" value="HTH_XRE"/>
    <property type="match status" value="1"/>
</dbReference>
<dbReference type="RefSeq" id="WP_343981753.1">
    <property type="nucleotide sequence ID" value="NZ_BAAAGK010000233.1"/>
</dbReference>
<reference evidence="3" key="1">
    <citation type="journal article" date="2019" name="Int. J. Syst. Evol. Microbiol.">
        <title>The Global Catalogue of Microorganisms (GCM) 10K type strain sequencing project: providing services to taxonomists for standard genome sequencing and annotation.</title>
        <authorList>
            <consortium name="The Broad Institute Genomics Platform"/>
            <consortium name="The Broad Institute Genome Sequencing Center for Infectious Disease"/>
            <person name="Wu L."/>
            <person name="Ma J."/>
        </authorList>
    </citation>
    <scope>NUCLEOTIDE SEQUENCE [LARGE SCALE GENOMIC DNA]</scope>
    <source>
        <strain evidence="3">JCM 10083</strain>
    </source>
</reference>
<dbReference type="SUPFAM" id="SSF47413">
    <property type="entry name" value="lambda repressor-like DNA-binding domains"/>
    <property type="match status" value="1"/>
</dbReference>
<keyword evidence="3" id="KW-1185">Reference proteome</keyword>
<dbReference type="InterPro" id="IPR001387">
    <property type="entry name" value="Cro/C1-type_HTH"/>
</dbReference>
<dbReference type="InterPro" id="IPR010982">
    <property type="entry name" value="Lambda_DNA-bd_dom_sf"/>
</dbReference>
<evidence type="ECO:0000313" key="2">
    <source>
        <dbReference type="EMBL" id="MFC7603757.1"/>
    </source>
</evidence>
<dbReference type="Gene3D" id="1.10.260.40">
    <property type="entry name" value="lambda repressor-like DNA-binding domains"/>
    <property type="match status" value="1"/>
</dbReference>
<feature type="domain" description="HTH cro/C1-type" evidence="1">
    <location>
        <begin position="23"/>
        <end position="63"/>
    </location>
</feature>
<name>A0ABW2T5S7_9ACTN</name>
<dbReference type="PROSITE" id="PS50943">
    <property type="entry name" value="HTH_CROC1"/>
    <property type="match status" value="1"/>
</dbReference>
<accession>A0ABW2T5S7</accession>
<dbReference type="Proteomes" id="UP001596514">
    <property type="component" value="Unassembled WGS sequence"/>
</dbReference>
<organism evidence="2 3">
    <name type="scientific">Streptosporangium amethystogenes subsp. fukuiense</name>
    <dbReference type="NCBI Taxonomy" id="698418"/>
    <lineage>
        <taxon>Bacteria</taxon>
        <taxon>Bacillati</taxon>
        <taxon>Actinomycetota</taxon>
        <taxon>Actinomycetes</taxon>
        <taxon>Streptosporangiales</taxon>
        <taxon>Streptosporangiaceae</taxon>
        <taxon>Streptosporangium</taxon>
    </lineage>
</organism>
<dbReference type="EMBL" id="JBHTEE010000001">
    <property type="protein sequence ID" value="MFC7603757.1"/>
    <property type="molecule type" value="Genomic_DNA"/>
</dbReference>
<evidence type="ECO:0000259" key="1">
    <source>
        <dbReference type="PROSITE" id="PS50943"/>
    </source>
</evidence>
<dbReference type="InterPro" id="IPR041657">
    <property type="entry name" value="HTH_17"/>
</dbReference>
<evidence type="ECO:0000313" key="3">
    <source>
        <dbReference type="Proteomes" id="UP001596514"/>
    </source>
</evidence>
<comment type="caution">
    <text evidence="2">The sequence shown here is derived from an EMBL/GenBank/DDBJ whole genome shotgun (WGS) entry which is preliminary data.</text>
</comment>
<gene>
    <name evidence="2" type="ORF">ACFQVD_26945</name>
</gene>
<sequence length="147" mass="16565">MRPRNCERLSEAIWEAGLDTVRLGRQVGVSRQYLAMLIAGSRGCTRSTAAAIAKAIGLPVATLFVDMSYEYSDNETEVDVTVITEEDPYLLFEEVCELTRTAPSTMRNMRTAGDGPPFFKHGRWLKCRKSKVIEWMEAQEKAQQADK</sequence>